<dbReference type="Proteomes" id="UP001329825">
    <property type="component" value="Chromosome 3"/>
</dbReference>
<reference evidence="2 3" key="1">
    <citation type="submission" date="2024-01" db="EMBL/GenBank/DDBJ databases">
        <title>Comparative genomics of Cryptococcus and Kwoniella reveals pathogenesis evolution and contrasting modes of karyotype evolution via chromosome fusion or intercentromeric recombination.</title>
        <authorList>
            <person name="Coelho M.A."/>
            <person name="David-Palma M."/>
            <person name="Shea T."/>
            <person name="Bowers K."/>
            <person name="McGinley-Smith S."/>
            <person name="Mohammad A.W."/>
            <person name="Gnirke A."/>
            <person name="Yurkov A.M."/>
            <person name="Nowrousian M."/>
            <person name="Sun S."/>
            <person name="Cuomo C.A."/>
            <person name="Heitman J."/>
        </authorList>
    </citation>
    <scope>NUCLEOTIDE SEQUENCE [LARGE SCALE GENOMIC DNA]</scope>
    <source>
        <strain evidence="2">CBS 11374</strain>
    </source>
</reference>
<dbReference type="EMBL" id="CP141883">
    <property type="protein sequence ID" value="WRT65373.1"/>
    <property type="molecule type" value="Genomic_DNA"/>
</dbReference>
<evidence type="ECO:0000313" key="2">
    <source>
        <dbReference type="EMBL" id="WRT65373.1"/>
    </source>
</evidence>
<proteinExistence type="predicted"/>
<name>A0ABZ1CUI1_9TREE</name>
<accession>A0ABZ1CUI1</accession>
<organism evidence="2 3">
    <name type="scientific">Kwoniella shivajii</name>
    <dbReference type="NCBI Taxonomy" id="564305"/>
    <lineage>
        <taxon>Eukaryota</taxon>
        <taxon>Fungi</taxon>
        <taxon>Dikarya</taxon>
        <taxon>Basidiomycota</taxon>
        <taxon>Agaricomycotina</taxon>
        <taxon>Tremellomycetes</taxon>
        <taxon>Tremellales</taxon>
        <taxon>Cryptococcaceae</taxon>
        <taxon>Kwoniella</taxon>
    </lineage>
</organism>
<dbReference type="GeneID" id="87954447"/>
<evidence type="ECO:0000313" key="3">
    <source>
        <dbReference type="Proteomes" id="UP001329825"/>
    </source>
</evidence>
<gene>
    <name evidence="2" type="ORF">IL334_002316</name>
</gene>
<keyword evidence="3" id="KW-1185">Reference proteome</keyword>
<protein>
    <submittedName>
        <fullName evidence="2">Uncharacterized protein</fullName>
    </submittedName>
</protein>
<evidence type="ECO:0000256" key="1">
    <source>
        <dbReference type="SAM" id="MobiDB-lite"/>
    </source>
</evidence>
<feature type="region of interest" description="Disordered" evidence="1">
    <location>
        <begin position="45"/>
        <end position="103"/>
    </location>
</feature>
<dbReference type="RefSeq" id="XP_062790113.1">
    <property type="nucleotide sequence ID" value="XM_062934062.1"/>
</dbReference>
<sequence length="394" mass="43738">MAKEGSCGPTKRVAPISATAYAFSLSTPKNKKTKLSDVNTSTYNTLQTPTRVKREFTTPQPPSFHTPGPLKPSLQPLADDKTETEEEKPLQAISSIETPRRPSTVYKPLGSYSSPIVQQLKSGDPGPSTSKTLRRLNERVGQVFTPGKGPQDETDLKPRFALHETLLSEKTADDLFSKKRAALLEEDEGLGVSPRGKRISKWTSKGAPPPSVQLANIISSSNASLHLFYTSMQHLLYPAQKVNASLPRSSRSNIHSKVNKLSPFDHIEQSATIRLRISQVVQGPTQHSSMFWCEPIKWRSPSEIPDKVLILLQPLPNGCSKLGIDPYLLAMKVEDDRQKKWHVGVWAWSEVKLPVNEMSLQSEEKNGEMEVEGDQPRSAFIVTRYLIAEKPPSV</sequence>